<dbReference type="SUPFAM" id="SSF48726">
    <property type="entry name" value="Immunoglobulin"/>
    <property type="match status" value="2"/>
</dbReference>
<dbReference type="InterPro" id="IPR007110">
    <property type="entry name" value="Ig-like_dom"/>
</dbReference>
<dbReference type="InterPro" id="IPR036179">
    <property type="entry name" value="Ig-like_dom_sf"/>
</dbReference>
<reference evidence="7 8" key="1">
    <citation type="submission" date="2020-08" db="EMBL/GenBank/DDBJ databases">
        <title>Genomic Encyclopedia of Type Strains, Phase IV (KMG-IV): sequencing the most valuable type-strain genomes for metagenomic binning, comparative biology and taxonomic classification.</title>
        <authorList>
            <person name="Goeker M."/>
        </authorList>
    </citation>
    <scope>NUCLEOTIDE SEQUENCE [LARGE SCALE GENOMIC DNA]</scope>
    <source>
        <strain evidence="7 8">DSM 12251</strain>
    </source>
</reference>
<evidence type="ECO:0000313" key="7">
    <source>
        <dbReference type="EMBL" id="MBB5036137.1"/>
    </source>
</evidence>
<dbReference type="Pfam" id="PF07679">
    <property type="entry name" value="I-set"/>
    <property type="match status" value="1"/>
</dbReference>
<dbReference type="Gene3D" id="2.60.40.10">
    <property type="entry name" value="Immunoglobulins"/>
    <property type="match status" value="3"/>
</dbReference>
<dbReference type="PROSITE" id="PS50835">
    <property type="entry name" value="IG_LIKE"/>
    <property type="match status" value="1"/>
</dbReference>
<evidence type="ECO:0000259" key="6">
    <source>
        <dbReference type="PROSITE" id="PS50835"/>
    </source>
</evidence>
<accession>A0A7W8DNB0</accession>
<dbReference type="InterPro" id="IPR003644">
    <property type="entry name" value="Calx_beta"/>
</dbReference>
<comment type="caution">
    <text evidence="7">The sequence shown here is derived from an EMBL/GenBank/DDBJ whole genome shotgun (WGS) entry which is preliminary data.</text>
</comment>
<keyword evidence="4" id="KW-0813">Transport</keyword>
<dbReference type="SUPFAM" id="SSF141072">
    <property type="entry name" value="CalX-like"/>
    <property type="match status" value="3"/>
</dbReference>
<dbReference type="InterPro" id="IPR013098">
    <property type="entry name" value="Ig_I-set"/>
</dbReference>
<feature type="region of interest" description="Disordered" evidence="5">
    <location>
        <begin position="215"/>
        <end position="243"/>
    </location>
</feature>
<dbReference type="InterPro" id="IPR051171">
    <property type="entry name" value="CaCA"/>
</dbReference>
<feature type="domain" description="Ig-like" evidence="6">
    <location>
        <begin position="1456"/>
        <end position="1512"/>
    </location>
</feature>
<dbReference type="PANTHER" id="PTHR11878:SF65">
    <property type="entry name" value="NA_CA-EXCHANGE PROTEIN, ISOFORM G"/>
    <property type="match status" value="1"/>
</dbReference>
<dbReference type="GO" id="GO:0005509">
    <property type="term" value="F:calcium ion binding"/>
    <property type="evidence" value="ECO:0007669"/>
    <property type="project" value="InterPro"/>
</dbReference>
<dbReference type="InterPro" id="IPR038081">
    <property type="entry name" value="CalX-like_sf"/>
</dbReference>
<dbReference type="GO" id="GO:0030001">
    <property type="term" value="P:metal ion transport"/>
    <property type="evidence" value="ECO:0007669"/>
    <property type="project" value="TreeGrafter"/>
</dbReference>
<dbReference type="Gene3D" id="2.60.40.2030">
    <property type="match status" value="3"/>
</dbReference>
<dbReference type="SUPFAM" id="SSF55486">
    <property type="entry name" value="Metalloproteases ('zincins'), catalytic domain"/>
    <property type="match status" value="1"/>
</dbReference>
<dbReference type="InterPro" id="IPR013783">
    <property type="entry name" value="Ig-like_fold"/>
</dbReference>
<dbReference type="RefSeq" id="WP_184204624.1">
    <property type="nucleotide sequence ID" value="NZ_JACHIF010000001.1"/>
</dbReference>
<protein>
    <submittedName>
        <fullName evidence="7">Putative delta-60 repeat protein</fullName>
    </submittedName>
</protein>
<dbReference type="Pfam" id="PF17164">
    <property type="entry name" value="DUF5122"/>
    <property type="match status" value="5"/>
</dbReference>
<name>A0A7W8DNB0_9BACT</name>
<keyword evidence="3" id="KW-0106">Calcium</keyword>
<keyword evidence="2" id="KW-0677">Repeat</keyword>
<evidence type="ECO:0000313" key="8">
    <source>
        <dbReference type="Proteomes" id="UP000534294"/>
    </source>
</evidence>
<dbReference type="SUPFAM" id="SSF49313">
    <property type="entry name" value="Cadherin-like"/>
    <property type="match status" value="1"/>
</dbReference>
<dbReference type="CDD" id="cd00096">
    <property type="entry name" value="Ig"/>
    <property type="match status" value="1"/>
</dbReference>
<organism evidence="7 8">
    <name type="scientific">Prosthecobacter dejongeii</name>
    <dbReference type="NCBI Taxonomy" id="48465"/>
    <lineage>
        <taxon>Bacteria</taxon>
        <taxon>Pseudomonadati</taxon>
        <taxon>Verrucomicrobiota</taxon>
        <taxon>Verrucomicrobiia</taxon>
        <taxon>Verrucomicrobiales</taxon>
        <taxon>Verrucomicrobiaceae</taxon>
        <taxon>Prosthecobacter</taxon>
    </lineage>
</organism>
<evidence type="ECO:0000256" key="2">
    <source>
        <dbReference type="ARBA" id="ARBA00022737"/>
    </source>
</evidence>
<keyword evidence="1" id="KW-0732">Signal</keyword>
<keyword evidence="8" id="KW-1185">Reference proteome</keyword>
<dbReference type="Proteomes" id="UP000534294">
    <property type="component" value="Unassembled WGS sequence"/>
</dbReference>
<gene>
    <name evidence="7" type="ORF">HNQ64_000371</name>
</gene>
<dbReference type="GO" id="GO:0016020">
    <property type="term" value="C:membrane"/>
    <property type="evidence" value="ECO:0007669"/>
    <property type="project" value="InterPro"/>
</dbReference>
<evidence type="ECO:0000256" key="5">
    <source>
        <dbReference type="SAM" id="MobiDB-lite"/>
    </source>
</evidence>
<dbReference type="InterPro" id="IPR003599">
    <property type="entry name" value="Ig_sub"/>
</dbReference>
<keyword evidence="4" id="KW-0406">Ion transport</keyword>
<proteinExistence type="predicted"/>
<dbReference type="SMART" id="SM00237">
    <property type="entry name" value="Calx_beta"/>
    <property type="match status" value="3"/>
</dbReference>
<evidence type="ECO:0000256" key="1">
    <source>
        <dbReference type="ARBA" id="ARBA00022729"/>
    </source>
</evidence>
<dbReference type="NCBIfam" id="TIGR02608">
    <property type="entry name" value="delta_60_rpt"/>
    <property type="match status" value="5"/>
</dbReference>
<evidence type="ECO:0000256" key="3">
    <source>
        <dbReference type="ARBA" id="ARBA00022837"/>
    </source>
</evidence>
<dbReference type="GO" id="GO:0007154">
    <property type="term" value="P:cell communication"/>
    <property type="evidence" value="ECO:0007669"/>
    <property type="project" value="InterPro"/>
</dbReference>
<evidence type="ECO:0000256" key="4">
    <source>
        <dbReference type="ARBA" id="ARBA00023065"/>
    </source>
</evidence>
<dbReference type="EMBL" id="JACHIF010000001">
    <property type="protein sequence ID" value="MBB5036137.1"/>
    <property type="molecule type" value="Genomic_DNA"/>
</dbReference>
<dbReference type="InterPro" id="IPR015919">
    <property type="entry name" value="Cadherin-like_sf"/>
</dbReference>
<dbReference type="Pfam" id="PF03160">
    <property type="entry name" value="Calx-beta"/>
    <property type="match status" value="3"/>
</dbReference>
<sequence>MAHSFPSRLVKSAALVLPLAVGGLVWWLASSPAPTPVLASKTPAVAQPVVQPVHRLTGSFGLPAVEVTTPDVFTKFDAWAQDYARTAKAEDVTKGVLLAKERREALKTMIQTDPRAALARALPWRLRNRMPQEVAPLLEQRVSTRADYSVIGALPAPGVEPKVAPLFREAILQDGIYKAYVYGKRELLSSKHDLPIEGISVDDHLAILESPVRELEPEEPLPAGGVKPAAQDEHRASPPAAAPPVVVSGGQAYQTCCLAHSAAMEQGLYELENRRGPGMSATDAESVWSEGPKKILVIRVDFSDVTGTPQNVSGSVITPAFATNLINGVCNDFMEDVSYGKTNINLNSADVTPVLRMPRTASFYAINYRPSALLEDSLDAAQLAGYNPDNYDRHMIVFSWIGPSRIPGSQFTFAGLGRLNDKYTWYNGYFDSRVVPHELGHNLNLNHANLWVPPANDPVQIAGGFSAEYEDPFDCMGNGFYAPINLLHFNPWYLNRLDWLPNSAIHTVVAPGTFRVYRYDHPDATLNRTLALKIAKDSTINYWLSYRGRFAGRTDSLADVSDGAYIIWGYNGNAKSQLIDVDTPGGSPDDASLNVGQTLHDTEAGIIMRVLGKGGAGIDEYLDIQVQQDNRIYPLQTVYDVDESAGSVEITLARSGEPNEISTVTVSTVNGSAVSPSDYTATSTSVTWGSTDTSSKTVTIPIIANAIREGTETFQVNVTLTAGANSLVIGSPITVKIHEPGTADPSFAHDSFFSSGSVRQLALEPDGQVVFVGGADYVQSSLLNGLGRLTSEGKLDASFIRPDGADPLPVLAVARLVNGKFVVGGNFTSLRGESLSHIGMLANDGDIDTGFDPGAGANGPVKALAVQADGRILAGGSFTTFDAQPRLGLARLLPDGSLDSSFLSTPIPLLTEMDVEAIVLQADGKILVGGQIRTAGANDLFAGGFSSGVLRLNADGTVDESFDIGAGAHQFGNTSTVQRVMALALQIDGKVLVGGQFTAFNGVPAQRLVRLNTNGSLDLAFQTASNNGANGTVRNIEVQGDGRILLAGEFTTLVNGSARNYVGRLLSTGAVDTGFDAALPISANGGGGAYGHRTKMQPDGRVLLALEAAGTVDTTVRRVFSGQQGRSGILEFANGSNTVNEGGQTTVEVKRTGGSLGKVTVNYALIPGSADATDYVDQAGTLTWENGVTTSKFITIQAPSDAQAEATEFFTIQLGVPLGGAFLGDGAESTVAIVDPGAAGFPTVRFSADSSTMTESATGTLTLNVELTAEADSRVTVPIILGGTASNAFGGNNGDYRVTPGLPLIFEPGETVKTLTIASVQDNAAEGIETLTLRLPFPTGPALIGNPSLHTVTIVDDDQSPRITGAPISLIVGIGRPAGPFEVNVAGSLPLTVEWYLNNRLVPGINLSSYTIPAATLKHAGTYTLKAKNRLAEAFSSNADLVVMDVSTRTVVLPVGGKATFKMDAAGNSINYTWKKVGGDLASNPRASSRFDKTLSISNLELADSGTYICRVASPIAINPLGETPGEKFMDGAIHVLKVVDAGPEFLDLEDGDTLPNAIVSGTYEYPVTYVDDVNKAPMTYTAAGLPAGLKMDIATGVIRGKPTVYKATPYDVTLTLANKFGKASVKVKLTVEPLPTQLAGDYLAIVGRQSSLNQEIGGRLDLKITTTGAFSGKLIHGGLTHTLKGVMDVFNEAAAPTPPLPSARLQIIRTGKPAPRPLELFFRIDPSTRRIVTATLGDGFDTVTFTGWKQTWDAKTNKADAFDGYHTLALEMPESIPNVPRGYGYSTLNVTLAGVATWVGKTGDGETISGSAFISETGEVAVFQPLYKTKPAGSLLGKLQLDKGILENDDNDNRITGSLNWLRPETTTANARVYKEGFGPLDVTAFGGRYLPVPLVLGLEAIGNVNLDFSAFSLSGAEPARNPDAIFNIGVKNKITLVGGSATMTTLKADAAKGTYSGNFTLEDNNPLSVPPKLKRPVTYQGLVVPTPSGLRGYGYFLLPQLPSNLVSPATTPTTSPILSGQSRFFRPLP</sequence>
<dbReference type="Pfam" id="PF05345">
    <property type="entry name" value="He_PIG"/>
    <property type="match status" value="1"/>
</dbReference>
<dbReference type="SMART" id="SM00409">
    <property type="entry name" value="IG"/>
    <property type="match status" value="2"/>
</dbReference>
<dbReference type="InterPro" id="IPR013431">
    <property type="entry name" value="Delta_60_rpt"/>
</dbReference>
<dbReference type="Gene3D" id="2.80.10.50">
    <property type="match status" value="3"/>
</dbReference>
<dbReference type="PANTHER" id="PTHR11878">
    <property type="entry name" value="SODIUM/CALCIUM EXCHANGER"/>
    <property type="match status" value="1"/>
</dbReference>